<reference evidence="2 3" key="1">
    <citation type="submission" date="2024-05" db="EMBL/GenBank/DDBJ databases">
        <authorList>
            <person name="Kim H.-Y."/>
            <person name="Kim E."/>
            <person name="Cai Y."/>
            <person name="Yang S.-M."/>
            <person name="Lee W."/>
        </authorList>
    </citation>
    <scope>NUCLEOTIDE SEQUENCE [LARGE SCALE GENOMIC DNA]</scope>
    <source>
        <strain evidence="2 3">FBL11</strain>
    </source>
</reference>
<dbReference type="InterPro" id="IPR025575">
    <property type="entry name" value="DpnD/PcfM_C"/>
</dbReference>
<accession>A0ABU9X9M1</accession>
<dbReference type="Pfam" id="PF14207">
    <property type="entry name" value="DpnD-PcfM"/>
    <property type="match status" value="1"/>
</dbReference>
<keyword evidence="3" id="KW-1185">Reference proteome</keyword>
<organism evidence="2 3">
    <name type="scientific">Psychrobacter saeujeotis</name>
    <dbReference type="NCBI Taxonomy" id="3143436"/>
    <lineage>
        <taxon>Bacteria</taxon>
        <taxon>Pseudomonadati</taxon>
        <taxon>Pseudomonadota</taxon>
        <taxon>Gammaproteobacteria</taxon>
        <taxon>Moraxellales</taxon>
        <taxon>Moraxellaceae</taxon>
        <taxon>Psychrobacter</taxon>
    </lineage>
</organism>
<name>A0ABU9X9M1_9GAMM</name>
<proteinExistence type="predicted"/>
<evidence type="ECO:0000313" key="3">
    <source>
        <dbReference type="Proteomes" id="UP001461960"/>
    </source>
</evidence>
<dbReference type="Proteomes" id="UP001461960">
    <property type="component" value="Unassembled WGS sequence"/>
</dbReference>
<comment type="caution">
    <text evidence="2">The sequence shown here is derived from an EMBL/GenBank/DDBJ whole genome shotgun (WGS) entry which is preliminary data.</text>
</comment>
<dbReference type="EMBL" id="JBDGHN010000005">
    <property type="protein sequence ID" value="MEN2751883.1"/>
    <property type="molecule type" value="Genomic_DNA"/>
</dbReference>
<feature type="domain" description="DpnD/PcfM-like C-terminal" evidence="1">
    <location>
        <begin position="10"/>
        <end position="52"/>
    </location>
</feature>
<evidence type="ECO:0000313" key="2">
    <source>
        <dbReference type="EMBL" id="MEN2751883.1"/>
    </source>
</evidence>
<sequence>MTDKKGLRTYQIEVIETMSALIEVTAENGETAILKASEKYRNEDIVLYPDDMLDTKFIIFAEE</sequence>
<gene>
    <name evidence="2" type="ORF">AAIR29_09580</name>
</gene>
<dbReference type="RefSeq" id="WP_299218584.1">
    <property type="nucleotide sequence ID" value="NZ_JBDGHN010000005.1"/>
</dbReference>
<evidence type="ECO:0000259" key="1">
    <source>
        <dbReference type="Pfam" id="PF14207"/>
    </source>
</evidence>
<protein>
    <submittedName>
        <fullName evidence="2">DpnD/PcfM family protein</fullName>
    </submittedName>
</protein>